<evidence type="ECO:0000313" key="4">
    <source>
        <dbReference type="Proteomes" id="UP000274556"/>
    </source>
</evidence>
<organism evidence="3 4">
    <name type="scientific">Thiocapsa rosea</name>
    <dbReference type="NCBI Taxonomy" id="69360"/>
    <lineage>
        <taxon>Bacteria</taxon>
        <taxon>Pseudomonadati</taxon>
        <taxon>Pseudomonadota</taxon>
        <taxon>Gammaproteobacteria</taxon>
        <taxon>Chromatiales</taxon>
        <taxon>Chromatiaceae</taxon>
        <taxon>Thiocapsa</taxon>
    </lineage>
</organism>
<evidence type="ECO:0000256" key="1">
    <source>
        <dbReference type="SAM" id="Phobius"/>
    </source>
</evidence>
<feature type="domain" description="Type 4 fimbrial biogenesis protein PilX N-terminal" evidence="2">
    <location>
        <begin position="12"/>
        <end position="61"/>
    </location>
</feature>
<protein>
    <recommendedName>
        <fullName evidence="2">Type 4 fimbrial biogenesis protein PilX N-terminal domain-containing protein</fullName>
    </recommendedName>
</protein>
<dbReference type="RefSeq" id="WP_120798836.1">
    <property type="nucleotide sequence ID" value="NZ_RBXL01000001.1"/>
</dbReference>
<evidence type="ECO:0000259" key="2">
    <source>
        <dbReference type="Pfam" id="PF14341"/>
    </source>
</evidence>
<keyword evidence="1" id="KW-0812">Transmembrane</keyword>
<dbReference type="Proteomes" id="UP000274556">
    <property type="component" value="Unassembled WGS sequence"/>
</dbReference>
<accession>A0A495VBQ9</accession>
<keyword evidence="4" id="KW-1185">Reference proteome</keyword>
<dbReference type="EMBL" id="RBXL01000001">
    <property type="protein sequence ID" value="RKT46769.1"/>
    <property type="molecule type" value="Genomic_DNA"/>
</dbReference>
<gene>
    <name evidence="3" type="ORF">BDD21_4302</name>
</gene>
<comment type="caution">
    <text evidence="3">The sequence shown here is derived from an EMBL/GenBank/DDBJ whole genome shotgun (WGS) entry which is preliminary data.</text>
</comment>
<evidence type="ECO:0000313" key="3">
    <source>
        <dbReference type="EMBL" id="RKT46769.1"/>
    </source>
</evidence>
<proteinExistence type="predicted"/>
<dbReference type="Pfam" id="PF14341">
    <property type="entry name" value="PilX_N"/>
    <property type="match status" value="1"/>
</dbReference>
<dbReference type="OrthoDB" id="5769948at2"/>
<keyword evidence="1" id="KW-1133">Transmembrane helix</keyword>
<reference evidence="3 4" key="1">
    <citation type="submission" date="2018-10" db="EMBL/GenBank/DDBJ databases">
        <title>Genomic Encyclopedia of Archaeal and Bacterial Type Strains, Phase II (KMG-II): from individual species to whole genera.</title>
        <authorList>
            <person name="Goeker M."/>
        </authorList>
    </citation>
    <scope>NUCLEOTIDE SEQUENCE [LARGE SCALE GENOMIC DNA]</scope>
    <source>
        <strain evidence="3 4">DSM 235</strain>
    </source>
</reference>
<name>A0A495VBQ9_9GAMM</name>
<dbReference type="AlphaFoldDB" id="A0A495VBQ9"/>
<dbReference type="InterPro" id="IPR025746">
    <property type="entry name" value="PilX_N_dom"/>
</dbReference>
<keyword evidence="1" id="KW-0472">Membrane</keyword>
<sequence>MNAHSVFVGQQRGAVLVIALIMLLLTTLIAVSVFDMGSSNLAVVSNLENKRQVEKAAEATLEEAVNDLPLLIESLSPESPKAVFFCEGKKNHKCFDINGDGSDDIEVDLANPVPSCIGMTPITNNQLDATDINDQGCFIGTQQVGVVGGSGSGGQSLCSGSVWDLRARAIDLSSGAQARIRQGISIRVSNNDIATACP</sequence>
<feature type="transmembrane region" description="Helical" evidence="1">
    <location>
        <begin position="12"/>
        <end position="34"/>
    </location>
</feature>